<reference evidence="2 3" key="1">
    <citation type="submission" date="2018-07" db="EMBL/GenBank/DDBJ databases">
        <title>Genome sequences of Haloplanus sp. CBA1112.</title>
        <authorList>
            <person name="Kim Y.B."/>
            <person name="Roh S.W."/>
        </authorList>
    </citation>
    <scope>NUCLEOTIDE SEQUENCE [LARGE SCALE GENOMIC DNA]</scope>
    <source>
        <strain evidence="2 3">CBA1112</strain>
        <plasmid evidence="3">pcba1112-02</plasmid>
    </source>
</reference>
<evidence type="ECO:0000256" key="1">
    <source>
        <dbReference type="SAM" id="MobiDB-lite"/>
    </source>
</evidence>
<proteinExistence type="predicted"/>
<dbReference type="AlphaFoldDB" id="A0A345EIJ0"/>
<dbReference type="EMBL" id="CP031149">
    <property type="protein sequence ID" value="AXG12012.1"/>
    <property type="molecule type" value="Genomic_DNA"/>
</dbReference>
<geneLocation type="plasmid" evidence="3">
    <name>pcba1112-02</name>
</geneLocation>
<gene>
    <name evidence="2" type="ORF">DU484_19125</name>
</gene>
<accession>A0A345EIJ0</accession>
<protein>
    <submittedName>
        <fullName evidence="2">Uncharacterized protein</fullName>
    </submittedName>
</protein>
<sequence>MAFEIAEDAPERTRSEVEQFHELAVNEFGYATDHVLFTAHGDGTISGRIALYTGRPYDDTDDDQERTTLHDRIARRFQDTDDTDPDPPAIGAPITPDTPSANTPDETRAGA</sequence>
<dbReference type="KEGG" id="haq:DU484_19125"/>
<dbReference type="Proteomes" id="UP000252985">
    <property type="component" value="Plasmid pCBA1112-02"/>
</dbReference>
<evidence type="ECO:0000313" key="3">
    <source>
        <dbReference type="Proteomes" id="UP000252985"/>
    </source>
</evidence>
<feature type="region of interest" description="Disordered" evidence="1">
    <location>
        <begin position="55"/>
        <end position="111"/>
    </location>
</feature>
<evidence type="ECO:0000313" key="2">
    <source>
        <dbReference type="EMBL" id="AXG12012.1"/>
    </source>
</evidence>
<feature type="compositionally biased region" description="Low complexity" evidence="1">
    <location>
        <begin position="89"/>
        <end position="99"/>
    </location>
</feature>
<keyword evidence="2" id="KW-0614">Plasmid</keyword>
<feature type="compositionally biased region" description="Basic and acidic residues" evidence="1">
    <location>
        <begin position="65"/>
        <end position="79"/>
    </location>
</feature>
<dbReference type="GeneID" id="37289137"/>
<dbReference type="RefSeq" id="WP_114606916.1">
    <property type="nucleotide sequence ID" value="NZ_CP031149.1"/>
</dbReference>
<name>A0A345EIJ0_9EURY</name>
<organism evidence="2 3">
    <name type="scientific">Haloplanus rubicundus</name>
    <dbReference type="NCBI Taxonomy" id="1547898"/>
    <lineage>
        <taxon>Archaea</taxon>
        <taxon>Methanobacteriati</taxon>
        <taxon>Methanobacteriota</taxon>
        <taxon>Stenosarchaea group</taxon>
        <taxon>Halobacteria</taxon>
        <taxon>Halobacteriales</taxon>
        <taxon>Haloferacaceae</taxon>
        <taxon>Haloplanus</taxon>
    </lineage>
</organism>